<evidence type="ECO:0000259" key="1">
    <source>
        <dbReference type="Pfam" id="PF23631"/>
    </source>
</evidence>
<keyword evidence="3" id="KW-1185">Reference proteome</keyword>
<dbReference type="Pfam" id="PF23631">
    <property type="entry name" value="DUF7143"/>
    <property type="match status" value="1"/>
</dbReference>
<accession>F4R909</accession>
<dbReference type="AlphaFoldDB" id="F4R909"/>
<dbReference type="EMBL" id="GL883093">
    <property type="protein sequence ID" value="EGG10904.1"/>
    <property type="molecule type" value="Genomic_DNA"/>
</dbReference>
<dbReference type="VEuPathDB" id="FungiDB:MELLADRAFT_102672"/>
<protein>
    <recommendedName>
        <fullName evidence="1">DUF7143 domain-containing protein</fullName>
    </recommendedName>
</protein>
<dbReference type="OrthoDB" id="2501656at2759"/>
<dbReference type="PANTHER" id="PTHR37592">
    <property type="match status" value="1"/>
</dbReference>
<gene>
    <name evidence="2" type="ORF">MELLADRAFT_102672</name>
</gene>
<proteinExistence type="predicted"/>
<organism evidence="3">
    <name type="scientific">Melampsora larici-populina (strain 98AG31 / pathotype 3-4-7)</name>
    <name type="common">Poplar leaf rust fungus</name>
    <dbReference type="NCBI Taxonomy" id="747676"/>
    <lineage>
        <taxon>Eukaryota</taxon>
        <taxon>Fungi</taxon>
        <taxon>Dikarya</taxon>
        <taxon>Basidiomycota</taxon>
        <taxon>Pucciniomycotina</taxon>
        <taxon>Pucciniomycetes</taxon>
        <taxon>Pucciniales</taxon>
        <taxon>Melampsoraceae</taxon>
        <taxon>Melampsora</taxon>
    </lineage>
</organism>
<dbReference type="KEGG" id="mlr:MELLADRAFT_102672"/>
<reference evidence="3" key="1">
    <citation type="journal article" date="2011" name="Proc. Natl. Acad. Sci. U.S.A.">
        <title>Obligate biotrophy features unraveled by the genomic analysis of rust fungi.</title>
        <authorList>
            <person name="Duplessis S."/>
            <person name="Cuomo C.A."/>
            <person name="Lin Y.-C."/>
            <person name="Aerts A."/>
            <person name="Tisserant E."/>
            <person name="Veneault-Fourrey C."/>
            <person name="Joly D.L."/>
            <person name="Hacquard S."/>
            <person name="Amselem J."/>
            <person name="Cantarel B.L."/>
            <person name="Chiu R."/>
            <person name="Coutinho P.M."/>
            <person name="Feau N."/>
            <person name="Field M."/>
            <person name="Frey P."/>
            <person name="Gelhaye E."/>
            <person name="Goldberg J."/>
            <person name="Grabherr M.G."/>
            <person name="Kodira C.D."/>
            <person name="Kohler A."/>
            <person name="Kuees U."/>
            <person name="Lindquist E.A."/>
            <person name="Lucas S.M."/>
            <person name="Mago R."/>
            <person name="Mauceli E."/>
            <person name="Morin E."/>
            <person name="Murat C."/>
            <person name="Pangilinan J.L."/>
            <person name="Park R."/>
            <person name="Pearson M."/>
            <person name="Quesneville H."/>
            <person name="Rouhier N."/>
            <person name="Sakthikumar S."/>
            <person name="Salamov A.A."/>
            <person name="Schmutz J."/>
            <person name="Selles B."/>
            <person name="Shapiro H."/>
            <person name="Tanguay P."/>
            <person name="Tuskan G.A."/>
            <person name="Henrissat B."/>
            <person name="Van de Peer Y."/>
            <person name="Rouze P."/>
            <person name="Ellis J.G."/>
            <person name="Dodds P.N."/>
            <person name="Schein J.E."/>
            <person name="Zhong S."/>
            <person name="Hamelin R.C."/>
            <person name="Grigoriev I.V."/>
            <person name="Szabo L.J."/>
            <person name="Martin F."/>
        </authorList>
    </citation>
    <scope>NUCLEOTIDE SEQUENCE [LARGE SCALE GENOMIC DNA]</scope>
    <source>
        <strain evidence="3">98AG31 / pathotype 3-4-7</strain>
    </source>
</reference>
<dbReference type="Proteomes" id="UP000001072">
    <property type="component" value="Unassembled WGS sequence"/>
</dbReference>
<dbReference type="PANTHER" id="PTHR37592:SF1">
    <property type="match status" value="1"/>
</dbReference>
<feature type="domain" description="DUF7143" evidence="1">
    <location>
        <begin position="54"/>
        <end position="211"/>
    </location>
</feature>
<evidence type="ECO:0000313" key="2">
    <source>
        <dbReference type="EMBL" id="EGG10904.1"/>
    </source>
</evidence>
<evidence type="ECO:0000313" key="3">
    <source>
        <dbReference type="Proteomes" id="UP000001072"/>
    </source>
</evidence>
<name>F4R909_MELLP</name>
<dbReference type="InterPro" id="IPR055567">
    <property type="entry name" value="DUF7143"/>
</dbReference>
<sequence length="219" mass="24062">MKCRSSWFGCCKIGICYDRQLPNLGRTLAGCQGSTTRLVHAKDKKVTNDNLCFLLGKTPVPSDVKPDPGVKCIPNSQAFPSLKQLPDVEFGEGKFLTRFTTISFLKDTKVSSVRFGIKNFPLSLDREALNSAFQVYEAMNAGLRSLGETPKGKILRSLKGTTFFLKFQLRCKDKDVTSPQGAKHQMLKVLKNCVGCTADDKAEVKKLAAACGITDFSKP</sequence>
<dbReference type="GeneID" id="18921746"/>
<dbReference type="InParanoid" id="F4R909"/>
<dbReference type="RefSeq" id="XP_007405506.1">
    <property type="nucleotide sequence ID" value="XM_007405444.1"/>
</dbReference>
<dbReference type="HOGENOM" id="CLU_1261762_0_0_1"/>